<evidence type="ECO:0000256" key="1">
    <source>
        <dbReference type="SAM" id="Phobius"/>
    </source>
</evidence>
<reference evidence="2" key="1">
    <citation type="journal article" date="2020" name="Stud. Mycol.">
        <title>101 Dothideomycetes genomes: a test case for predicting lifestyles and emergence of pathogens.</title>
        <authorList>
            <person name="Haridas S."/>
            <person name="Albert R."/>
            <person name="Binder M."/>
            <person name="Bloem J."/>
            <person name="Labutti K."/>
            <person name="Salamov A."/>
            <person name="Andreopoulos B."/>
            <person name="Baker S."/>
            <person name="Barry K."/>
            <person name="Bills G."/>
            <person name="Bluhm B."/>
            <person name="Cannon C."/>
            <person name="Castanera R."/>
            <person name="Culley D."/>
            <person name="Daum C."/>
            <person name="Ezra D."/>
            <person name="Gonzalez J."/>
            <person name="Henrissat B."/>
            <person name="Kuo A."/>
            <person name="Liang C."/>
            <person name="Lipzen A."/>
            <person name="Lutzoni F."/>
            <person name="Magnuson J."/>
            <person name="Mondo S."/>
            <person name="Nolan M."/>
            <person name="Ohm R."/>
            <person name="Pangilinan J."/>
            <person name="Park H.-J."/>
            <person name="Ramirez L."/>
            <person name="Alfaro M."/>
            <person name="Sun H."/>
            <person name="Tritt A."/>
            <person name="Yoshinaga Y."/>
            <person name="Zwiers L.-H."/>
            <person name="Turgeon B."/>
            <person name="Goodwin S."/>
            <person name="Spatafora J."/>
            <person name="Crous P."/>
            <person name="Grigoriev I."/>
        </authorList>
    </citation>
    <scope>NUCLEOTIDE SEQUENCE</scope>
    <source>
        <strain evidence="2">CBS 133067</strain>
    </source>
</reference>
<name>A0A9P4IN23_9PEZI</name>
<keyword evidence="3" id="KW-1185">Reference proteome</keyword>
<proteinExistence type="predicted"/>
<organism evidence="2 3">
    <name type="scientific">Rhizodiscina lignyota</name>
    <dbReference type="NCBI Taxonomy" id="1504668"/>
    <lineage>
        <taxon>Eukaryota</taxon>
        <taxon>Fungi</taxon>
        <taxon>Dikarya</taxon>
        <taxon>Ascomycota</taxon>
        <taxon>Pezizomycotina</taxon>
        <taxon>Dothideomycetes</taxon>
        <taxon>Pleosporomycetidae</taxon>
        <taxon>Aulographales</taxon>
        <taxon>Rhizodiscinaceae</taxon>
        <taxon>Rhizodiscina</taxon>
    </lineage>
</organism>
<accession>A0A9P4IN23</accession>
<feature type="transmembrane region" description="Helical" evidence="1">
    <location>
        <begin position="68"/>
        <end position="90"/>
    </location>
</feature>
<sequence>MAVVGGGPASSHHAVLHYYPPLQPSELLINCVTGFSGWQANFTSTMHHQDGSPPPPTFPALPLLPPNLWFVSLPVCLSLVTLQSLLFCVVSDVFTPLTRRFGALLHLERTVKVILTIRRRTIAITTKSAIAGFDVQR</sequence>
<dbReference type="AlphaFoldDB" id="A0A9P4IN23"/>
<protein>
    <submittedName>
        <fullName evidence="2">Uncharacterized protein</fullName>
    </submittedName>
</protein>
<dbReference type="Proteomes" id="UP000799772">
    <property type="component" value="Unassembled WGS sequence"/>
</dbReference>
<comment type="caution">
    <text evidence="2">The sequence shown here is derived from an EMBL/GenBank/DDBJ whole genome shotgun (WGS) entry which is preliminary data.</text>
</comment>
<keyword evidence="1" id="KW-0812">Transmembrane</keyword>
<evidence type="ECO:0000313" key="3">
    <source>
        <dbReference type="Proteomes" id="UP000799772"/>
    </source>
</evidence>
<gene>
    <name evidence="2" type="ORF">NA57DRAFT_54161</name>
</gene>
<dbReference type="EMBL" id="ML978123">
    <property type="protein sequence ID" value="KAF2102240.1"/>
    <property type="molecule type" value="Genomic_DNA"/>
</dbReference>
<keyword evidence="1" id="KW-0472">Membrane</keyword>
<evidence type="ECO:0000313" key="2">
    <source>
        <dbReference type="EMBL" id="KAF2102240.1"/>
    </source>
</evidence>
<keyword evidence="1" id="KW-1133">Transmembrane helix</keyword>